<keyword evidence="4 5" id="KW-0732">Signal</keyword>
<dbReference type="InterPro" id="IPR000914">
    <property type="entry name" value="SBP_5_dom"/>
</dbReference>
<dbReference type="Gene3D" id="3.10.105.10">
    <property type="entry name" value="Dipeptide-binding Protein, Domain 3"/>
    <property type="match status" value="1"/>
</dbReference>
<organism evidence="7 8">
    <name type="scientific">Gemelliphila palaticanis</name>
    <dbReference type="NCBI Taxonomy" id="81950"/>
    <lineage>
        <taxon>Bacteria</taxon>
        <taxon>Bacillati</taxon>
        <taxon>Bacillota</taxon>
        <taxon>Bacilli</taxon>
        <taxon>Bacillales</taxon>
        <taxon>Gemellaceae</taxon>
        <taxon>Gemelliphila</taxon>
    </lineage>
</organism>
<comment type="caution">
    <text evidence="7">The sequence shown here is derived from an EMBL/GenBank/DDBJ whole genome shotgun (WGS) entry which is preliminary data.</text>
</comment>
<evidence type="ECO:0000256" key="2">
    <source>
        <dbReference type="ARBA" id="ARBA00005695"/>
    </source>
</evidence>
<comment type="similarity">
    <text evidence="2">Belongs to the bacterial solute-binding protein 5 family.</text>
</comment>
<dbReference type="Pfam" id="PF00496">
    <property type="entry name" value="SBP_bac_5"/>
    <property type="match status" value="1"/>
</dbReference>
<dbReference type="InterPro" id="IPR039424">
    <property type="entry name" value="SBP_5"/>
</dbReference>
<dbReference type="PROSITE" id="PS51257">
    <property type="entry name" value="PROKAR_LIPOPROTEIN"/>
    <property type="match status" value="1"/>
</dbReference>
<evidence type="ECO:0000256" key="4">
    <source>
        <dbReference type="ARBA" id="ARBA00022729"/>
    </source>
</evidence>
<evidence type="ECO:0000256" key="5">
    <source>
        <dbReference type="SAM" id="SignalP"/>
    </source>
</evidence>
<dbReference type="PANTHER" id="PTHR30290">
    <property type="entry name" value="PERIPLASMIC BINDING COMPONENT OF ABC TRANSPORTER"/>
    <property type="match status" value="1"/>
</dbReference>
<protein>
    <submittedName>
        <fullName evidence="7">Peptide ABC transporter substrate-binding protein</fullName>
    </submittedName>
</protein>
<dbReference type="SUPFAM" id="SSF53850">
    <property type="entry name" value="Periplasmic binding protein-like II"/>
    <property type="match status" value="1"/>
</dbReference>
<proteinExistence type="inferred from homology"/>
<accession>A0ABX2T475</accession>
<evidence type="ECO:0000256" key="1">
    <source>
        <dbReference type="ARBA" id="ARBA00004196"/>
    </source>
</evidence>
<sequence>MKKNKFLKVFSSAMALSLVLAGCSSGGSTSSSSSTSKPAHQFKTTVDNGGNTVESTFKYGILSDAALTGMWNPVFYLESSDYDVVSIMTGKTFEQDSAYRIVEGDENTAVRFKLDRDAKKVTLTIHKDLTWSNGEPVTSRDIAATYELMGNKDYTENVRYDDAYELIEGMKEYHEGTADKISGLKEIDDKTLEIQYKEIKPALVFGSGFIANILNAKQVAEASKDFTKFAEAELNTKPLSYGPYIIDKYVEGESVLLKPNEHYYQKDKVKIKSVEIKRVTLAQASNVIKAGEVDMLGDISAEIYENTSELKNGTYLGAPSFYLSYVGFKLGKFDKEKGEVVVDPNAKAADVKVREAFGLAVNWDQINEKIYKGLRFTPTGSGFYPPVFEFLYNKENPSIKYDKERAMQLLDEAGWKDTDNDKLRENAKGEKVTFNFAIRNVGQSFDQALAENFVKSWKDVGLDVKLVNDKLMAPKEWSQAVQSDDPNIDIFQGAWVLGTNPDPTEMIGSKSQLNLQRYTNDTLKADLEKFASSEMFDDAKFKEAYQEFDKHFAESKAWLPFSWKVGLVWVNSRVKSYDLTKAMKNQLYLHELELNADKPNQG</sequence>
<evidence type="ECO:0000259" key="6">
    <source>
        <dbReference type="Pfam" id="PF00496"/>
    </source>
</evidence>
<evidence type="ECO:0000256" key="3">
    <source>
        <dbReference type="ARBA" id="ARBA00022448"/>
    </source>
</evidence>
<feature type="signal peptide" evidence="5">
    <location>
        <begin position="1"/>
        <end position="21"/>
    </location>
</feature>
<comment type="subcellular location">
    <subcellularLocation>
        <location evidence="1">Cell envelope</location>
    </subcellularLocation>
</comment>
<keyword evidence="3" id="KW-0813">Transport</keyword>
<dbReference type="Proteomes" id="UP000531840">
    <property type="component" value="Unassembled WGS sequence"/>
</dbReference>
<name>A0ABX2T475_9BACL</name>
<evidence type="ECO:0000313" key="7">
    <source>
        <dbReference type="EMBL" id="NYS47816.1"/>
    </source>
</evidence>
<keyword evidence="8" id="KW-1185">Reference proteome</keyword>
<gene>
    <name evidence="7" type="ORF">HZY85_06390</name>
</gene>
<evidence type="ECO:0000313" key="8">
    <source>
        <dbReference type="Proteomes" id="UP000531840"/>
    </source>
</evidence>
<dbReference type="EMBL" id="JACBYF010000013">
    <property type="protein sequence ID" value="NYS47816.1"/>
    <property type="molecule type" value="Genomic_DNA"/>
</dbReference>
<dbReference type="RefSeq" id="WP_179941601.1">
    <property type="nucleotide sequence ID" value="NZ_JACBYF010000013.1"/>
</dbReference>
<dbReference type="Gene3D" id="3.40.190.10">
    <property type="entry name" value="Periplasmic binding protein-like II"/>
    <property type="match status" value="1"/>
</dbReference>
<reference evidence="7 8" key="1">
    <citation type="submission" date="2020-07" db="EMBL/GenBank/DDBJ databases">
        <title>MOT database genomes.</title>
        <authorList>
            <person name="Joseph S."/>
            <person name="Aduse-Opoku J."/>
            <person name="Hashim A."/>
            <person name="Wade W."/>
            <person name="Curtis M."/>
        </authorList>
    </citation>
    <scope>NUCLEOTIDE SEQUENCE [LARGE SCALE GENOMIC DNA]</scope>
    <source>
        <strain evidence="7 8">CIP 106318</strain>
    </source>
</reference>
<dbReference type="PANTHER" id="PTHR30290:SF10">
    <property type="entry name" value="PERIPLASMIC OLIGOPEPTIDE-BINDING PROTEIN-RELATED"/>
    <property type="match status" value="1"/>
</dbReference>
<feature type="domain" description="Solute-binding protein family 5" evidence="6">
    <location>
        <begin position="111"/>
        <end position="506"/>
    </location>
</feature>
<feature type="chain" id="PRO_5045657995" evidence="5">
    <location>
        <begin position="22"/>
        <end position="602"/>
    </location>
</feature>